<dbReference type="GO" id="GO:0045547">
    <property type="term" value="F:ditrans,polycis-polyprenyl diphosphate synthase [(2E,6E)-farnesyl diphosphate specific] activity"/>
    <property type="evidence" value="ECO:0007669"/>
    <property type="project" value="TreeGrafter"/>
</dbReference>
<feature type="binding site" evidence="4">
    <location>
        <position position="232"/>
    </location>
    <ligand>
        <name>Mg(2+)</name>
        <dbReference type="ChEBI" id="CHEBI:18420"/>
    </ligand>
</feature>
<evidence type="ECO:0000256" key="1">
    <source>
        <dbReference type="ARBA" id="ARBA00022679"/>
    </source>
</evidence>
<reference evidence="5 6" key="1">
    <citation type="journal article" date="2017" name="Biochemistry">
        <title>Identification of the Biosynthetic Pathway for the Antibiotic Bicyclomycin.</title>
        <authorList>
            <person name="Patteson J."/>
            <person name="Cai W."/>
            <person name="Johnson R.A."/>
            <person name="Santa Maria K."/>
            <person name="Li B."/>
        </authorList>
    </citation>
    <scope>NUCLEOTIDE SEQUENCE [LARGE SCALE GENOMIC DNA]</scope>
    <source>
        <strain evidence="5 6">ATCC 21532</strain>
    </source>
</reference>
<keyword evidence="2 4" id="KW-0479">Metal-binding</keyword>
<dbReference type="EMBL" id="NHZO01000081">
    <property type="protein sequence ID" value="PHQ52469.1"/>
    <property type="molecule type" value="Genomic_DNA"/>
</dbReference>
<feature type="binding site" evidence="4">
    <location>
        <begin position="91"/>
        <end position="93"/>
    </location>
    <ligand>
        <name>substrate</name>
    </ligand>
</feature>
<keyword evidence="1 4" id="KW-0808">Transferase</keyword>
<dbReference type="SUPFAM" id="SSF64005">
    <property type="entry name" value="Undecaprenyl diphosphate synthase"/>
    <property type="match status" value="1"/>
</dbReference>
<dbReference type="InterPro" id="IPR001441">
    <property type="entry name" value="UPP_synth-like"/>
</dbReference>
<evidence type="ECO:0000256" key="4">
    <source>
        <dbReference type="HAMAP-Rule" id="MF_01139"/>
    </source>
</evidence>
<dbReference type="Pfam" id="PF01255">
    <property type="entry name" value="Prenyltransf"/>
    <property type="match status" value="1"/>
</dbReference>
<gene>
    <name evidence="5" type="primary">uppS</name>
    <name evidence="5" type="ORF">BLA24_06715</name>
</gene>
<comment type="cofactor">
    <cofactor evidence="4">
        <name>Mg(2+)</name>
        <dbReference type="ChEBI" id="CHEBI:18420"/>
    </cofactor>
    <text evidence="4">Binds 2 magnesium ions per subunit.</text>
</comment>
<comment type="function">
    <text evidence="4">Catalyzes the condensation of isopentenyl diphosphate (IPP) with allylic pyrophosphates generating different type of terpenoids.</text>
</comment>
<dbReference type="InterPro" id="IPR018520">
    <property type="entry name" value="UPP_synth-like_CS"/>
</dbReference>
<feature type="binding site" evidence="4">
    <location>
        <position position="63"/>
    </location>
    <ligand>
        <name>substrate</name>
    </ligand>
</feature>
<evidence type="ECO:0000313" key="6">
    <source>
        <dbReference type="Proteomes" id="UP000222531"/>
    </source>
</evidence>
<comment type="similarity">
    <text evidence="4">Belongs to the UPP synthase family.</text>
</comment>
<dbReference type="OrthoDB" id="4191603at2"/>
<feature type="binding site" evidence="4">
    <location>
        <position position="95"/>
    </location>
    <ligand>
        <name>substrate</name>
    </ligand>
</feature>
<dbReference type="InterPro" id="IPR036424">
    <property type="entry name" value="UPP_synth-like_sf"/>
</dbReference>
<feature type="binding site" evidence="4">
    <location>
        <position position="46"/>
    </location>
    <ligand>
        <name>Mg(2+)</name>
        <dbReference type="ChEBI" id="CHEBI:18420"/>
    </ligand>
</feature>
<evidence type="ECO:0000313" key="5">
    <source>
        <dbReference type="EMBL" id="PHQ52469.1"/>
    </source>
</evidence>
<dbReference type="PANTHER" id="PTHR10291">
    <property type="entry name" value="DEHYDRODOLICHYL DIPHOSPHATE SYNTHASE FAMILY MEMBER"/>
    <property type="match status" value="1"/>
</dbReference>
<dbReference type="PROSITE" id="PS01066">
    <property type="entry name" value="UPP_SYNTHASE"/>
    <property type="match status" value="1"/>
</dbReference>
<feature type="binding site" evidence="4">
    <location>
        <position position="213"/>
    </location>
    <ligand>
        <name>substrate</name>
    </ligand>
</feature>
<dbReference type="GO" id="GO:0016094">
    <property type="term" value="P:polyprenol biosynthetic process"/>
    <property type="evidence" value="ECO:0007669"/>
    <property type="project" value="TreeGrafter"/>
</dbReference>
<dbReference type="CDD" id="cd00475">
    <property type="entry name" value="Cis_IPPS"/>
    <property type="match status" value="1"/>
</dbReference>
<dbReference type="Gene3D" id="3.40.1180.10">
    <property type="entry name" value="Decaprenyl diphosphate synthase-like"/>
    <property type="match status" value="1"/>
</dbReference>
<feature type="active site" evidence="4">
    <location>
        <position position="46"/>
    </location>
</feature>
<dbReference type="AlphaFoldDB" id="A0A2G1XMU7"/>
<accession>A0A2G1XMU7</accession>
<protein>
    <recommendedName>
        <fullName evidence="4">Isoprenyl transferase</fullName>
        <ecNumber evidence="4">2.5.1.-</ecNumber>
    </recommendedName>
</protein>
<feature type="binding site" evidence="4">
    <location>
        <position position="51"/>
    </location>
    <ligand>
        <name>substrate</name>
    </ligand>
</feature>
<name>A0A2G1XMU7_STRCJ</name>
<proteinExistence type="inferred from homology"/>
<evidence type="ECO:0000256" key="3">
    <source>
        <dbReference type="ARBA" id="ARBA00022842"/>
    </source>
</evidence>
<feature type="binding site" evidence="4">
    <location>
        <begin position="47"/>
        <end position="50"/>
    </location>
    <ligand>
        <name>substrate</name>
    </ligand>
</feature>
<dbReference type="Proteomes" id="UP000222531">
    <property type="component" value="Unassembled WGS sequence"/>
</dbReference>
<dbReference type="EC" id="2.5.1.-" evidence="4"/>
<comment type="subunit">
    <text evidence="4">Homodimer.</text>
</comment>
<keyword evidence="3 4" id="KW-0460">Magnesium</keyword>
<feature type="active site" description="Proton acceptor" evidence="4">
    <location>
        <position position="94"/>
    </location>
</feature>
<evidence type="ECO:0000256" key="2">
    <source>
        <dbReference type="ARBA" id="ARBA00022723"/>
    </source>
</evidence>
<feature type="binding site" evidence="4">
    <location>
        <position position="97"/>
    </location>
    <ligand>
        <name>substrate</name>
    </ligand>
</feature>
<keyword evidence="6" id="KW-1185">Reference proteome</keyword>
<dbReference type="PANTHER" id="PTHR10291:SF0">
    <property type="entry name" value="DEHYDRODOLICHYL DIPHOSPHATE SYNTHASE 2"/>
    <property type="match status" value="1"/>
</dbReference>
<dbReference type="GO" id="GO:0000287">
    <property type="term" value="F:magnesium ion binding"/>
    <property type="evidence" value="ECO:0007669"/>
    <property type="project" value="UniProtKB-UniRule"/>
</dbReference>
<dbReference type="HAMAP" id="MF_01139">
    <property type="entry name" value="ISPT"/>
    <property type="match status" value="1"/>
</dbReference>
<organism evidence="5 6">
    <name type="scientific">Streptomyces cinnamoneus</name>
    <name type="common">Streptoverticillium cinnamoneum</name>
    <dbReference type="NCBI Taxonomy" id="53446"/>
    <lineage>
        <taxon>Bacteria</taxon>
        <taxon>Bacillati</taxon>
        <taxon>Actinomycetota</taxon>
        <taxon>Actinomycetes</taxon>
        <taxon>Kitasatosporales</taxon>
        <taxon>Streptomycetaceae</taxon>
        <taxon>Streptomyces</taxon>
        <taxon>Streptomyces cinnamoneus group</taxon>
    </lineage>
</organism>
<feature type="binding site" evidence="4">
    <location>
        <begin position="219"/>
        <end position="221"/>
    </location>
    <ligand>
        <name>substrate</name>
    </ligand>
</feature>
<dbReference type="NCBIfam" id="TIGR00055">
    <property type="entry name" value="uppS"/>
    <property type="match status" value="1"/>
</dbReference>
<sequence>MSKWRISMARWLLRGAVRLPENGMGGRRPPAASDGHRPRHVAVIMDGNGRWAARRGLPRTSGHEAGLRALSSVLDGALEEGIEHLSLFCLSTENWNRPRAEIDALMRLAEDTFDSFGGYAERGVRFRWQGSEARLPSAVVDALREAEERTRRSRAMTVVFCFNHGGRDEIARTAADLARSAVTGRLDPDAIDESVFSRHLPLPELPDIDMLIRTSGEQRISNFMLWRAAYAEFFFVDTLWPDFTGDHLRDLVAAFALRKRRFGAVTGG</sequence>
<feature type="binding site" evidence="4">
    <location>
        <position position="59"/>
    </location>
    <ligand>
        <name>substrate</name>
    </ligand>
</feature>
<comment type="caution">
    <text evidence="5">The sequence shown here is derived from an EMBL/GenBank/DDBJ whole genome shotgun (WGS) entry which is preliminary data.</text>
</comment>